<name>A0A934KXY7_9FLAO</name>
<dbReference type="RefSeq" id="WP_199603457.1">
    <property type="nucleotide sequence ID" value="NZ_JAEHJZ010000064.1"/>
</dbReference>
<dbReference type="EMBL" id="JAEHJZ010000064">
    <property type="protein sequence ID" value="MBJ7882978.1"/>
    <property type="molecule type" value="Genomic_DNA"/>
</dbReference>
<keyword evidence="3" id="KW-1185">Reference proteome</keyword>
<feature type="transmembrane region" description="Helical" evidence="1">
    <location>
        <begin position="20"/>
        <end position="39"/>
    </location>
</feature>
<keyword evidence="1" id="KW-0472">Membrane</keyword>
<comment type="caution">
    <text evidence="2">The sequence shown here is derived from an EMBL/GenBank/DDBJ whole genome shotgun (WGS) entry which is preliminary data.</text>
</comment>
<proteinExistence type="predicted"/>
<evidence type="ECO:0000313" key="3">
    <source>
        <dbReference type="Proteomes" id="UP000662373"/>
    </source>
</evidence>
<organism evidence="2 3">
    <name type="scientific">Gelidibacter salicanalis</name>
    <dbReference type="NCBI Taxonomy" id="291193"/>
    <lineage>
        <taxon>Bacteria</taxon>
        <taxon>Pseudomonadati</taxon>
        <taxon>Bacteroidota</taxon>
        <taxon>Flavobacteriia</taxon>
        <taxon>Flavobacteriales</taxon>
        <taxon>Flavobacteriaceae</taxon>
        <taxon>Gelidibacter</taxon>
    </lineage>
</organism>
<evidence type="ECO:0000256" key="1">
    <source>
        <dbReference type="SAM" id="Phobius"/>
    </source>
</evidence>
<keyword evidence="1" id="KW-0812">Transmembrane</keyword>
<protein>
    <submittedName>
        <fullName evidence="2">Uncharacterized protein</fullName>
    </submittedName>
</protein>
<reference evidence="2 3" key="1">
    <citation type="submission" date="2020-09" db="EMBL/GenBank/DDBJ databases">
        <title>Draft genome of Gelidibacter salicanalis PAMC21136.</title>
        <authorList>
            <person name="Park H."/>
        </authorList>
    </citation>
    <scope>NUCLEOTIDE SEQUENCE [LARGE SCALE GENOMIC DNA]</scope>
    <source>
        <strain evidence="2 3">PAMC21136</strain>
    </source>
</reference>
<gene>
    <name evidence="2" type="ORF">JEM65_20280</name>
</gene>
<dbReference type="Proteomes" id="UP000662373">
    <property type="component" value="Unassembled WGS sequence"/>
</dbReference>
<keyword evidence="1" id="KW-1133">Transmembrane helix</keyword>
<sequence>MKIFRKIRRTLMVSGKTKSYLLYAFGEIVLIVIGILIAWKINNLNEIRKNKIIELKIYQSLNEELDSNLKLLDSSIYRYEQNIKTISNTIRNIGLQPEELTDQLKEDVVLVNYKLTQLHDGAINSINSTNKFEFMESVLLKDLIASYPNELDNFKSQETKIENIITNHLKPEIETHISLLDIVSHRDIGFKTAKVWTLPSNYIDLINSRAYQNALIDRLIQTEIQLANSNSLKQKTHNLISKLNKELGNYELNTIN</sequence>
<dbReference type="AlphaFoldDB" id="A0A934KXY7"/>
<accession>A0A934KXY7</accession>
<evidence type="ECO:0000313" key="2">
    <source>
        <dbReference type="EMBL" id="MBJ7882978.1"/>
    </source>
</evidence>